<proteinExistence type="predicted"/>
<feature type="transmembrane region" description="Helical" evidence="6">
    <location>
        <begin position="201"/>
        <end position="226"/>
    </location>
</feature>
<comment type="subcellular location">
    <subcellularLocation>
        <location evidence="1">Cell membrane</location>
        <topology evidence="1">Multi-pass membrane protein</topology>
    </subcellularLocation>
</comment>
<dbReference type="Proteomes" id="UP000823894">
    <property type="component" value="Unassembled WGS sequence"/>
</dbReference>
<dbReference type="GO" id="GO:0005886">
    <property type="term" value="C:plasma membrane"/>
    <property type="evidence" value="ECO:0007669"/>
    <property type="project" value="UniProtKB-SubCell"/>
</dbReference>
<comment type="caution">
    <text evidence="8">The sequence shown here is derived from an EMBL/GenBank/DDBJ whole genome shotgun (WGS) entry which is preliminary data.</text>
</comment>
<feature type="transmembrane region" description="Helical" evidence="6">
    <location>
        <begin position="21"/>
        <end position="45"/>
    </location>
</feature>
<dbReference type="InterPro" id="IPR052536">
    <property type="entry name" value="ABC-4_Integral_Memb_Prot"/>
</dbReference>
<keyword evidence="5 6" id="KW-0472">Membrane</keyword>
<name>A0A9D2SXS1_9FIRM</name>
<dbReference type="PANTHER" id="PTHR46795:SF3">
    <property type="entry name" value="ABC TRANSPORTER PERMEASE"/>
    <property type="match status" value="1"/>
</dbReference>
<evidence type="ECO:0000256" key="5">
    <source>
        <dbReference type="ARBA" id="ARBA00023136"/>
    </source>
</evidence>
<gene>
    <name evidence="8" type="ORF">H9757_11530</name>
</gene>
<evidence type="ECO:0000256" key="4">
    <source>
        <dbReference type="ARBA" id="ARBA00022989"/>
    </source>
</evidence>
<feature type="transmembrane region" description="Helical" evidence="6">
    <location>
        <begin position="57"/>
        <end position="76"/>
    </location>
</feature>
<evidence type="ECO:0000313" key="9">
    <source>
        <dbReference type="Proteomes" id="UP000823894"/>
    </source>
</evidence>
<organism evidence="8 9">
    <name type="scientific">Candidatus Mediterraneibacter faecigallinarum</name>
    <dbReference type="NCBI Taxonomy" id="2838669"/>
    <lineage>
        <taxon>Bacteria</taxon>
        <taxon>Bacillati</taxon>
        <taxon>Bacillota</taxon>
        <taxon>Clostridia</taxon>
        <taxon>Lachnospirales</taxon>
        <taxon>Lachnospiraceae</taxon>
        <taxon>Mediterraneibacter</taxon>
    </lineage>
</organism>
<dbReference type="Pfam" id="PF02687">
    <property type="entry name" value="FtsX"/>
    <property type="match status" value="1"/>
</dbReference>
<feature type="transmembrane region" description="Helical" evidence="6">
    <location>
        <begin position="637"/>
        <end position="659"/>
    </location>
</feature>
<keyword evidence="3 6" id="KW-0812">Transmembrane</keyword>
<evidence type="ECO:0000313" key="8">
    <source>
        <dbReference type="EMBL" id="HJC39673.1"/>
    </source>
</evidence>
<evidence type="ECO:0000259" key="7">
    <source>
        <dbReference type="Pfam" id="PF02687"/>
    </source>
</evidence>
<evidence type="ECO:0000256" key="2">
    <source>
        <dbReference type="ARBA" id="ARBA00022475"/>
    </source>
</evidence>
<reference evidence="8" key="1">
    <citation type="journal article" date="2021" name="PeerJ">
        <title>Extensive microbial diversity within the chicken gut microbiome revealed by metagenomics and culture.</title>
        <authorList>
            <person name="Gilroy R."/>
            <person name="Ravi A."/>
            <person name="Getino M."/>
            <person name="Pursley I."/>
            <person name="Horton D.L."/>
            <person name="Alikhan N.F."/>
            <person name="Baker D."/>
            <person name="Gharbi K."/>
            <person name="Hall N."/>
            <person name="Watson M."/>
            <person name="Adriaenssens E.M."/>
            <person name="Foster-Nyarko E."/>
            <person name="Jarju S."/>
            <person name="Secka A."/>
            <person name="Antonio M."/>
            <person name="Oren A."/>
            <person name="Chaudhuri R.R."/>
            <person name="La Ragione R."/>
            <person name="Hildebrand F."/>
            <person name="Pallen M.J."/>
        </authorList>
    </citation>
    <scope>NUCLEOTIDE SEQUENCE</scope>
    <source>
        <strain evidence="8">ChiGjej1B1-1692</strain>
    </source>
</reference>
<evidence type="ECO:0000256" key="1">
    <source>
        <dbReference type="ARBA" id="ARBA00004651"/>
    </source>
</evidence>
<evidence type="ECO:0000256" key="6">
    <source>
        <dbReference type="SAM" id="Phobius"/>
    </source>
</evidence>
<keyword evidence="2" id="KW-1003">Cell membrane</keyword>
<protein>
    <submittedName>
        <fullName evidence="8">ABC transporter permease</fullName>
    </submittedName>
</protein>
<reference evidence="8" key="2">
    <citation type="submission" date="2021-04" db="EMBL/GenBank/DDBJ databases">
        <authorList>
            <person name="Gilroy R."/>
        </authorList>
    </citation>
    <scope>NUCLEOTIDE SEQUENCE</scope>
    <source>
        <strain evidence="8">ChiGjej1B1-1692</strain>
    </source>
</reference>
<keyword evidence="4 6" id="KW-1133">Transmembrane helix</keyword>
<feature type="transmembrane region" description="Helical" evidence="6">
    <location>
        <begin position="147"/>
        <end position="168"/>
    </location>
</feature>
<dbReference type="InterPro" id="IPR003838">
    <property type="entry name" value="ABC3_permease_C"/>
</dbReference>
<evidence type="ECO:0000256" key="3">
    <source>
        <dbReference type="ARBA" id="ARBA00022692"/>
    </source>
</evidence>
<dbReference type="EMBL" id="DWWK01000191">
    <property type="protein sequence ID" value="HJC39673.1"/>
    <property type="molecule type" value="Genomic_DNA"/>
</dbReference>
<feature type="domain" description="ABC3 transporter permease C-terminal" evidence="7">
    <location>
        <begin position="62"/>
        <end position="180"/>
    </location>
</feature>
<feature type="transmembrane region" description="Helical" evidence="6">
    <location>
        <begin position="112"/>
        <end position="135"/>
    </location>
</feature>
<feature type="transmembrane region" description="Helical" evidence="6">
    <location>
        <begin position="572"/>
        <end position="599"/>
    </location>
</feature>
<dbReference type="AlphaFoldDB" id="A0A9D2SXS1"/>
<dbReference type="PANTHER" id="PTHR46795">
    <property type="entry name" value="ABC TRANSPORTER PERMEASE-RELATED-RELATED"/>
    <property type="match status" value="1"/>
</dbReference>
<feature type="transmembrane region" description="Helical" evidence="6">
    <location>
        <begin position="671"/>
        <end position="690"/>
    </location>
</feature>
<sequence>MTLRNLWGKLRKRNKGDYRQFQFSTAFAVMLISSFLMLVCSPLIQGALPEGGDSEKQIWMSFGVSAIGCVVFVLYVTKLFLRYKSREIGIFLALGAEKHTLKRSLAGELAQMTAVCSAIGILLGAVIAFTTGNIIEVLIADVYDGNFTFTASGLLLSVCYALVLFLFIQFQAGRAMKRTNVMEVINEQRRQEPMKKSVSKAYLISGIALALAGIFCALILPQIVAYTTGIFLGAWTNAFYLAAVFGVYRVLVYAVSSHQRGRNPQKYYNNLIDYGMMKFQGASVVRNMLVITLLLFGGLYAVSYLPMMLSDSSSERDYEAEYSCRCLNDADEPSESGINDLAEAYGITVENYREGDFLRVFGSGTERDADENNQLIETYYDRFAQYDVTSASEFEKLTGISLDIPAGSYYQIIGSTSYENIWNHFGDMDKLYIESEDAYLPLSYIDTVPYESLNISGDNNMGDASRFVVSDADFDRLKAGLSDSSLETQVLFDTEGNTSDEIAFSNELFRTFAEGMSDGMDVLTYYNAASAEREGAEYTETFSGAVVDPENPLKAADWQFAPQLVPLLDQQMIMALAARLLTFSYIFIICIAAVGVIGYTRSQSVGLTNQQVFEDIRRLGADRQYRRALMRRQLRKVFVLPTILAAGLCLLYELLMRWNNDGQISAGEIKSMLIITVIAAVIAVYQYAVYRLSVRKTGRLLKL</sequence>
<feature type="transmembrane region" description="Helical" evidence="6">
    <location>
        <begin position="238"/>
        <end position="256"/>
    </location>
</feature>
<feature type="transmembrane region" description="Helical" evidence="6">
    <location>
        <begin position="284"/>
        <end position="305"/>
    </location>
</feature>
<accession>A0A9D2SXS1</accession>